<dbReference type="InterPro" id="IPR001251">
    <property type="entry name" value="CRAL-TRIO_dom"/>
</dbReference>
<dbReference type="OrthoDB" id="30289at2759"/>
<dbReference type="RefSeq" id="XP_018268478.1">
    <property type="nucleotide sequence ID" value="XM_018418073.1"/>
</dbReference>
<dbReference type="PROSITE" id="PS50191">
    <property type="entry name" value="CRAL_TRIO"/>
    <property type="match status" value="1"/>
</dbReference>
<reference evidence="3 4" key="1">
    <citation type="journal article" date="2015" name="Front. Microbiol.">
        <title>Genome sequence of the plant growth promoting endophytic yeast Rhodotorula graminis WP1.</title>
        <authorList>
            <person name="Firrincieli A."/>
            <person name="Otillar R."/>
            <person name="Salamov A."/>
            <person name="Schmutz J."/>
            <person name="Khan Z."/>
            <person name="Redman R.S."/>
            <person name="Fleck N.D."/>
            <person name="Lindquist E."/>
            <person name="Grigoriev I.V."/>
            <person name="Doty S.L."/>
        </authorList>
    </citation>
    <scope>NUCLEOTIDE SEQUENCE [LARGE SCALE GENOMIC DNA]</scope>
    <source>
        <strain evidence="3 4">WP1</strain>
    </source>
</reference>
<evidence type="ECO:0000256" key="1">
    <source>
        <dbReference type="SAM" id="MobiDB-lite"/>
    </source>
</evidence>
<dbReference type="InterPro" id="IPR036273">
    <property type="entry name" value="CRAL/TRIO_N_dom_sf"/>
</dbReference>
<dbReference type="Pfam" id="PF00650">
    <property type="entry name" value="CRAL_TRIO"/>
    <property type="match status" value="1"/>
</dbReference>
<feature type="domain" description="CRAL-TRIO" evidence="2">
    <location>
        <begin position="105"/>
        <end position="284"/>
    </location>
</feature>
<dbReference type="Proteomes" id="UP000053890">
    <property type="component" value="Unassembled WGS sequence"/>
</dbReference>
<dbReference type="SUPFAM" id="SSF52087">
    <property type="entry name" value="CRAL/TRIO domain"/>
    <property type="match status" value="1"/>
</dbReference>
<dbReference type="Gene3D" id="3.40.525.10">
    <property type="entry name" value="CRAL-TRIO lipid binding domain"/>
    <property type="match status" value="1"/>
</dbReference>
<dbReference type="InterPro" id="IPR036865">
    <property type="entry name" value="CRAL-TRIO_dom_sf"/>
</dbReference>
<dbReference type="InterPro" id="IPR011074">
    <property type="entry name" value="CRAL/TRIO_N_dom"/>
</dbReference>
<protein>
    <recommendedName>
        <fullName evidence="2">CRAL-TRIO domain-containing protein</fullName>
    </recommendedName>
</protein>
<accession>A0A0N8PZI6</accession>
<feature type="compositionally biased region" description="Polar residues" evidence="1">
    <location>
        <begin position="468"/>
        <end position="481"/>
    </location>
</feature>
<dbReference type="SMART" id="SM01100">
    <property type="entry name" value="CRAL_TRIO_N"/>
    <property type="match status" value="1"/>
</dbReference>
<dbReference type="InterPro" id="IPR051026">
    <property type="entry name" value="PI/PC_transfer"/>
</dbReference>
<dbReference type="SMART" id="SM00516">
    <property type="entry name" value="SEC14"/>
    <property type="match status" value="1"/>
</dbReference>
<feature type="compositionally biased region" description="Low complexity" evidence="1">
    <location>
        <begin position="344"/>
        <end position="356"/>
    </location>
</feature>
<dbReference type="Gene3D" id="1.10.8.20">
    <property type="entry name" value="N-terminal domain of phosphatidylinositol transfer protein sec14p"/>
    <property type="match status" value="1"/>
</dbReference>
<dbReference type="EMBL" id="KQ474087">
    <property type="protein sequence ID" value="KPV72429.1"/>
    <property type="molecule type" value="Genomic_DNA"/>
</dbReference>
<dbReference type="PANTHER" id="PTHR45657">
    <property type="entry name" value="CRAL-TRIO DOMAIN-CONTAINING PROTEIN YKL091C-RELATED"/>
    <property type="match status" value="1"/>
</dbReference>
<name>A0A0N8PZI6_RHOGW</name>
<proteinExistence type="predicted"/>
<feature type="compositionally biased region" description="Basic and acidic residues" evidence="1">
    <location>
        <begin position="357"/>
        <end position="375"/>
    </location>
</feature>
<dbReference type="AlphaFoldDB" id="A0A0N8PZI6"/>
<feature type="compositionally biased region" description="Basic and acidic residues" evidence="1">
    <location>
        <begin position="489"/>
        <end position="502"/>
    </location>
</feature>
<feature type="region of interest" description="Disordered" evidence="1">
    <location>
        <begin position="344"/>
        <end position="505"/>
    </location>
</feature>
<keyword evidence="4" id="KW-1185">Reference proteome</keyword>
<organism evidence="3 4">
    <name type="scientific">Rhodotorula graminis (strain WP1)</name>
    <dbReference type="NCBI Taxonomy" id="578459"/>
    <lineage>
        <taxon>Eukaryota</taxon>
        <taxon>Fungi</taxon>
        <taxon>Dikarya</taxon>
        <taxon>Basidiomycota</taxon>
        <taxon>Pucciniomycotina</taxon>
        <taxon>Microbotryomycetes</taxon>
        <taxon>Sporidiobolales</taxon>
        <taxon>Sporidiobolaceae</taxon>
        <taxon>Rhodotorula</taxon>
    </lineage>
</organism>
<dbReference type="SUPFAM" id="SSF46938">
    <property type="entry name" value="CRAL/TRIO N-terminal domain"/>
    <property type="match status" value="1"/>
</dbReference>
<sequence>MANDKLPVTKLAPVDSRQALAGHVGHLTPDQQAALDTFKDRLQQKGYFTPANGAAKASHDDVTLTRFLRARSFDVPGAFKQFTTAEDWRRNEHVDQLYDEFDVDEFQLARELYPQFTGRRDKQGLPVYVYEVGALDKKKTDAYAKDTARLEPRMIALYEHMVQFVLPFASSVPHEHPETPISGCSTIVDVSNVSLLRFWALKGHMQRASVLATARYAETLGSIYLVGAPSFFSTVWGWVKGWFDPGTVDKINILAPATQTQDLAARIPLDSIPRKYGGTLDWAYGAPGPVLDDDARRTLGAREGEDLGPLLSAPVRWVDGRLVVKGTGRSEAVLERWQDGGRAGEAAAAAASANGHAEGRAQEQEQDRAAERAQEVEQEEPVAEQAAREPEAQAASAAPSAGSSSTPSPVPASAFTAASTSSTSTAPTTSPATPRTDAALSPSAPAPEPAAPTSSSLPPPILGVGYSNAPSSTATTDSTHPTPAPAAPDGEHDIHAAAREHPAAPVKDLAAALEGTTL</sequence>
<gene>
    <name evidence="3" type="ORF">RHOBADRAFT_55895</name>
</gene>
<dbReference type="Pfam" id="PF03765">
    <property type="entry name" value="CRAL_TRIO_N"/>
    <property type="match status" value="1"/>
</dbReference>
<evidence type="ECO:0000313" key="4">
    <source>
        <dbReference type="Proteomes" id="UP000053890"/>
    </source>
</evidence>
<dbReference type="OMA" id="ASRHATH"/>
<dbReference type="PANTHER" id="PTHR45657:SF3">
    <property type="entry name" value="TRANSPORTER, PUTATIVE (AFU_ORTHOLOGUE AFUA_5G09260)-RELATED"/>
    <property type="match status" value="1"/>
</dbReference>
<evidence type="ECO:0000259" key="2">
    <source>
        <dbReference type="PROSITE" id="PS50191"/>
    </source>
</evidence>
<evidence type="ECO:0000313" key="3">
    <source>
        <dbReference type="EMBL" id="KPV72429.1"/>
    </source>
</evidence>
<feature type="compositionally biased region" description="Low complexity" evidence="1">
    <location>
        <begin position="392"/>
        <end position="443"/>
    </location>
</feature>
<dbReference type="GeneID" id="28978521"/>
<dbReference type="CDD" id="cd00170">
    <property type="entry name" value="SEC14"/>
    <property type="match status" value="1"/>
</dbReference>
<dbReference type="STRING" id="578459.A0A0N8PZI6"/>